<organism evidence="3 4">
    <name type="scientific">Helianthus annuus</name>
    <name type="common">Common sunflower</name>
    <dbReference type="NCBI Taxonomy" id="4232"/>
    <lineage>
        <taxon>Eukaryota</taxon>
        <taxon>Viridiplantae</taxon>
        <taxon>Streptophyta</taxon>
        <taxon>Embryophyta</taxon>
        <taxon>Tracheophyta</taxon>
        <taxon>Spermatophyta</taxon>
        <taxon>Magnoliopsida</taxon>
        <taxon>eudicotyledons</taxon>
        <taxon>Gunneridae</taxon>
        <taxon>Pentapetalae</taxon>
        <taxon>asterids</taxon>
        <taxon>campanulids</taxon>
        <taxon>Asterales</taxon>
        <taxon>Asteraceae</taxon>
        <taxon>Asteroideae</taxon>
        <taxon>Heliantheae alliance</taxon>
        <taxon>Heliantheae</taxon>
        <taxon>Helianthus</taxon>
    </lineage>
</organism>
<dbReference type="Gramene" id="mRNA:HanXRQr2_Chr09g0399971">
    <property type="protein sequence ID" value="CDS:HanXRQr2_Chr09g0399971.1"/>
    <property type="gene ID" value="HanXRQr2_Chr09g0399971"/>
</dbReference>
<evidence type="ECO:0000313" key="1">
    <source>
        <dbReference type="EMBL" id="KAF5791892.1"/>
    </source>
</evidence>
<dbReference type="EMBL" id="CM007904">
    <property type="protein sequence ID" value="OTF93763.1"/>
    <property type="molecule type" value="Genomic_DNA"/>
</dbReference>
<dbReference type="InParanoid" id="A0A251S4S4"/>
<keyword evidence="4" id="KW-1185">Reference proteome</keyword>
<reference evidence="1" key="3">
    <citation type="submission" date="2020-06" db="EMBL/GenBank/DDBJ databases">
        <title>Helianthus annuus Genome sequencing and assembly Release 2.</title>
        <authorList>
            <person name="Gouzy J."/>
            <person name="Langlade N."/>
            <person name="Munos S."/>
        </authorList>
    </citation>
    <scope>NUCLEOTIDE SEQUENCE</scope>
    <source>
        <tissue evidence="1">Leaves</tissue>
    </source>
</reference>
<reference evidence="3" key="2">
    <citation type="submission" date="2017-02" db="EMBL/GenBank/DDBJ databases">
        <title>Sunflower complete genome.</title>
        <authorList>
            <person name="Langlade N."/>
            <person name="Munos S."/>
        </authorList>
    </citation>
    <scope>NUCLEOTIDE SEQUENCE [LARGE SCALE GENOMIC DNA]</scope>
    <source>
        <tissue evidence="3">Leaves</tissue>
    </source>
</reference>
<reference evidence="1 4" key="1">
    <citation type="journal article" date="2017" name="Nature">
        <title>The sunflower genome provides insights into oil metabolism, flowering and Asterid evolution.</title>
        <authorList>
            <person name="Badouin H."/>
            <person name="Gouzy J."/>
            <person name="Grassa C.J."/>
            <person name="Murat F."/>
            <person name="Staton S.E."/>
            <person name="Cottret L."/>
            <person name="Lelandais-Briere C."/>
            <person name="Owens G.L."/>
            <person name="Carrere S."/>
            <person name="Mayjonade B."/>
            <person name="Legrand L."/>
            <person name="Gill N."/>
            <person name="Kane N.C."/>
            <person name="Bowers J.E."/>
            <person name="Hubner S."/>
            <person name="Bellec A."/>
            <person name="Berard A."/>
            <person name="Berges H."/>
            <person name="Blanchet N."/>
            <person name="Boniface M.C."/>
            <person name="Brunel D."/>
            <person name="Catrice O."/>
            <person name="Chaidir N."/>
            <person name="Claudel C."/>
            <person name="Donnadieu C."/>
            <person name="Faraut T."/>
            <person name="Fievet G."/>
            <person name="Helmstetter N."/>
            <person name="King M."/>
            <person name="Knapp S.J."/>
            <person name="Lai Z."/>
            <person name="Le Paslier M.C."/>
            <person name="Lippi Y."/>
            <person name="Lorenzon L."/>
            <person name="Mandel J.R."/>
            <person name="Marage G."/>
            <person name="Marchand G."/>
            <person name="Marquand E."/>
            <person name="Bret-Mestries E."/>
            <person name="Morien E."/>
            <person name="Nambeesan S."/>
            <person name="Nguyen T."/>
            <person name="Pegot-Espagnet P."/>
            <person name="Pouilly N."/>
            <person name="Raftis F."/>
            <person name="Sallet E."/>
            <person name="Schiex T."/>
            <person name="Thomas J."/>
            <person name="Vandecasteele C."/>
            <person name="Vares D."/>
            <person name="Vear F."/>
            <person name="Vautrin S."/>
            <person name="Crespi M."/>
            <person name="Mangin B."/>
            <person name="Burke J.M."/>
            <person name="Salse J."/>
            <person name="Munos S."/>
            <person name="Vincourt P."/>
            <person name="Rieseberg L.H."/>
            <person name="Langlade N.B."/>
        </authorList>
    </citation>
    <scope>NUCLEOTIDE SEQUENCE [LARGE SCALE GENOMIC DNA]</scope>
    <source>
        <strain evidence="4">cv. SF193</strain>
        <tissue evidence="1">Leaves</tissue>
    </source>
</reference>
<sequence length="57" mass="6504">MLVNSITFTQIFALIYGNAIFPPLKEHPQFICHHCVYGSTMGRRRNYGSAMNSCLPR</sequence>
<evidence type="ECO:0000313" key="2">
    <source>
        <dbReference type="EMBL" id="KAF5791894.1"/>
    </source>
</evidence>
<proteinExistence type="predicted"/>
<dbReference type="AlphaFoldDB" id="A0A251S4S4"/>
<dbReference type="EMBL" id="MNCJ02000324">
    <property type="protein sequence ID" value="KAF5791894.1"/>
    <property type="molecule type" value="Genomic_DNA"/>
</dbReference>
<gene>
    <name evidence="3" type="ORF">HannXRQ_Chr15g0464811</name>
    <name evidence="1" type="ORF">HanXRQr2_Chr09g0399951</name>
    <name evidence="2" type="ORF">HanXRQr2_Chr09g0399971</name>
</gene>
<dbReference type="Gramene" id="mRNA:HanXRQr2_Chr09g0399951">
    <property type="protein sequence ID" value="CDS:HanXRQr2_Chr09g0399951.1"/>
    <property type="gene ID" value="HanXRQr2_Chr09g0399951"/>
</dbReference>
<accession>A0A251S4S4</accession>
<protein>
    <submittedName>
        <fullName evidence="3">Uncharacterized protein</fullName>
    </submittedName>
</protein>
<evidence type="ECO:0000313" key="3">
    <source>
        <dbReference type="EMBL" id="OTF93763.1"/>
    </source>
</evidence>
<evidence type="ECO:0000313" key="4">
    <source>
        <dbReference type="Proteomes" id="UP000215914"/>
    </source>
</evidence>
<dbReference type="EMBL" id="MNCJ02000324">
    <property type="protein sequence ID" value="KAF5791892.1"/>
    <property type="molecule type" value="Genomic_DNA"/>
</dbReference>
<dbReference type="Proteomes" id="UP000215914">
    <property type="component" value="Chromosome 15"/>
</dbReference>
<name>A0A251S4S4_HELAN</name>